<reference evidence="3" key="1">
    <citation type="journal article" date="2019" name="Int. J. Syst. Evol. Microbiol.">
        <title>The Global Catalogue of Microorganisms (GCM) 10K type strain sequencing project: providing services to taxonomists for standard genome sequencing and annotation.</title>
        <authorList>
            <consortium name="The Broad Institute Genomics Platform"/>
            <consortium name="The Broad Institute Genome Sequencing Center for Infectious Disease"/>
            <person name="Wu L."/>
            <person name="Ma J."/>
        </authorList>
    </citation>
    <scope>NUCLEOTIDE SEQUENCE [LARGE SCALE GENOMIC DNA]</scope>
    <source>
        <strain evidence="3">CGMCC 1.15439</strain>
    </source>
</reference>
<feature type="compositionally biased region" description="Basic and acidic residues" evidence="1">
    <location>
        <begin position="69"/>
        <end position="89"/>
    </location>
</feature>
<dbReference type="RefSeq" id="WP_188793110.1">
    <property type="nucleotide sequence ID" value="NZ_BMJA01000001.1"/>
</dbReference>
<name>A0ABQ1FNH9_9GAMM</name>
<evidence type="ECO:0000313" key="3">
    <source>
        <dbReference type="Proteomes" id="UP000620046"/>
    </source>
</evidence>
<comment type="caution">
    <text evidence="2">The sequence shown here is derived from an EMBL/GenBank/DDBJ whole genome shotgun (WGS) entry which is preliminary data.</text>
</comment>
<organism evidence="2 3">
    <name type="scientific">Dyella nitratireducens</name>
    <dbReference type="NCBI Taxonomy" id="1849580"/>
    <lineage>
        <taxon>Bacteria</taxon>
        <taxon>Pseudomonadati</taxon>
        <taxon>Pseudomonadota</taxon>
        <taxon>Gammaproteobacteria</taxon>
        <taxon>Lysobacterales</taxon>
        <taxon>Rhodanobacteraceae</taxon>
        <taxon>Dyella</taxon>
    </lineage>
</organism>
<feature type="region of interest" description="Disordered" evidence="1">
    <location>
        <begin position="67"/>
        <end position="121"/>
    </location>
</feature>
<evidence type="ECO:0000256" key="1">
    <source>
        <dbReference type="SAM" id="MobiDB-lite"/>
    </source>
</evidence>
<accession>A0ABQ1FNH9</accession>
<proteinExistence type="predicted"/>
<sequence length="121" mass="13300">MSVTSTNMSFKNAEYVGSDTTVAISRTADRENIKADNLDQIAVKFENSRGAERQYENLEELIDSVSNSRLEKKASEKSVGDSGMHDASIEKTASAAKNLSIGEVLSKASHRATDEIEQMRR</sequence>
<dbReference type="EMBL" id="BMJA01000001">
    <property type="protein sequence ID" value="GGA23474.1"/>
    <property type="molecule type" value="Genomic_DNA"/>
</dbReference>
<protein>
    <submittedName>
        <fullName evidence="2">Uncharacterized protein</fullName>
    </submittedName>
</protein>
<keyword evidence="3" id="KW-1185">Reference proteome</keyword>
<dbReference type="Proteomes" id="UP000620046">
    <property type="component" value="Unassembled WGS sequence"/>
</dbReference>
<feature type="compositionally biased region" description="Basic and acidic residues" evidence="1">
    <location>
        <begin position="111"/>
        <end position="121"/>
    </location>
</feature>
<evidence type="ECO:0000313" key="2">
    <source>
        <dbReference type="EMBL" id="GGA23474.1"/>
    </source>
</evidence>
<gene>
    <name evidence="2" type="ORF">GCM10010981_09740</name>
</gene>